<dbReference type="AlphaFoldDB" id="A0A0P6XLN1"/>
<sequence length="64" mass="7270">MAPPKIGLFAQGMKWFKRSRKDRLVPTKAGAEEPRCSKIPGWFFTSLRANRKAADRSPDRVPVI</sequence>
<protein>
    <submittedName>
        <fullName evidence="1">Uncharacterized protein</fullName>
    </submittedName>
</protein>
<dbReference type="EMBL" id="LGKO01000002">
    <property type="protein sequence ID" value="KPL83726.1"/>
    <property type="molecule type" value="Genomic_DNA"/>
</dbReference>
<name>A0A0P6XLN1_9CHLR</name>
<organism evidence="1 2">
    <name type="scientific">Thermanaerothrix daxensis</name>
    <dbReference type="NCBI Taxonomy" id="869279"/>
    <lineage>
        <taxon>Bacteria</taxon>
        <taxon>Bacillati</taxon>
        <taxon>Chloroflexota</taxon>
        <taxon>Anaerolineae</taxon>
        <taxon>Anaerolineales</taxon>
        <taxon>Anaerolineaceae</taxon>
        <taxon>Thermanaerothrix</taxon>
    </lineage>
</organism>
<proteinExistence type="predicted"/>
<dbReference type="STRING" id="869279.SE15_00155"/>
<reference evidence="1 2" key="1">
    <citation type="submission" date="2015-07" db="EMBL/GenBank/DDBJ databases">
        <title>Whole genome sequence of Thermanaerothrix daxensis DSM 23592.</title>
        <authorList>
            <person name="Hemp J."/>
            <person name="Ward L.M."/>
            <person name="Pace L.A."/>
            <person name="Fischer W.W."/>
        </authorList>
    </citation>
    <scope>NUCLEOTIDE SEQUENCE [LARGE SCALE GENOMIC DNA]</scope>
    <source>
        <strain evidence="1 2">GNS-1</strain>
    </source>
</reference>
<keyword evidence="2" id="KW-1185">Reference proteome</keyword>
<gene>
    <name evidence="1" type="ORF">SE15_00155</name>
</gene>
<comment type="caution">
    <text evidence="1">The sequence shown here is derived from an EMBL/GenBank/DDBJ whole genome shotgun (WGS) entry which is preliminary data.</text>
</comment>
<evidence type="ECO:0000313" key="1">
    <source>
        <dbReference type="EMBL" id="KPL83726.1"/>
    </source>
</evidence>
<dbReference type="Proteomes" id="UP000050544">
    <property type="component" value="Unassembled WGS sequence"/>
</dbReference>
<evidence type="ECO:0000313" key="2">
    <source>
        <dbReference type="Proteomes" id="UP000050544"/>
    </source>
</evidence>
<accession>A0A0P6XLN1</accession>